<evidence type="ECO:0008006" key="3">
    <source>
        <dbReference type="Google" id="ProtNLM"/>
    </source>
</evidence>
<evidence type="ECO:0000313" key="2">
    <source>
        <dbReference type="Proteomes" id="UP000238164"/>
    </source>
</evidence>
<accession>A0A2N9JJB7</accession>
<sequence>MGAENPQEYLASVPEAGQAWLTEFWAYVEQRCPVSLTMFRSVPMFKFADSYLKGYLMFTATKTHFVAHAIDFDLVAETREAIKGTAGGKGSVSVKYANTDAKPRLQQFVDDVLRRHGYLD</sequence>
<dbReference type="RefSeq" id="WP_105187663.1">
    <property type="nucleotide sequence ID" value="NZ_BAAAGO010000008.1"/>
</dbReference>
<gene>
    <name evidence="1" type="ORF">MPLG2_2816</name>
</gene>
<dbReference type="OrthoDB" id="5146626at2"/>
<keyword evidence="2" id="KW-1185">Reference proteome</keyword>
<dbReference type="EMBL" id="LT985188">
    <property type="protein sequence ID" value="SPD87846.1"/>
    <property type="molecule type" value="Genomic_DNA"/>
</dbReference>
<organism evidence="1 2">
    <name type="scientific">Micropruina glycogenica</name>
    <dbReference type="NCBI Taxonomy" id="75385"/>
    <lineage>
        <taxon>Bacteria</taxon>
        <taxon>Bacillati</taxon>
        <taxon>Actinomycetota</taxon>
        <taxon>Actinomycetes</taxon>
        <taxon>Propionibacteriales</taxon>
        <taxon>Nocardioidaceae</taxon>
        <taxon>Micropruina</taxon>
    </lineage>
</organism>
<dbReference type="KEGG" id="mgg:MPLG2_2816"/>
<proteinExistence type="predicted"/>
<dbReference type="AlphaFoldDB" id="A0A2N9JJB7"/>
<protein>
    <recommendedName>
        <fullName evidence="3">YdhG-like domain-containing protein</fullName>
    </recommendedName>
</protein>
<evidence type="ECO:0000313" key="1">
    <source>
        <dbReference type="EMBL" id="SPD87846.1"/>
    </source>
</evidence>
<name>A0A2N9JJB7_9ACTN</name>
<reference evidence="1 2" key="1">
    <citation type="submission" date="2018-02" db="EMBL/GenBank/DDBJ databases">
        <authorList>
            <person name="Cohen D.B."/>
            <person name="Kent A.D."/>
        </authorList>
    </citation>
    <scope>NUCLEOTIDE SEQUENCE [LARGE SCALE GENOMIC DNA]</scope>
    <source>
        <strain evidence="1">1</strain>
    </source>
</reference>
<dbReference type="Proteomes" id="UP000238164">
    <property type="component" value="Chromosome 1"/>
</dbReference>